<dbReference type="STRING" id="568069.A0A1J1ITG8"/>
<accession>A0A1J1ITG8</accession>
<dbReference type="EMBL" id="CVRI01000059">
    <property type="protein sequence ID" value="CRL03503.1"/>
    <property type="molecule type" value="Genomic_DNA"/>
</dbReference>
<keyword evidence="2 3" id="KW-0539">Nucleus</keyword>
<evidence type="ECO:0000313" key="6">
    <source>
        <dbReference type="EMBL" id="CRL03503.1"/>
    </source>
</evidence>
<keyword evidence="7" id="KW-1185">Reference proteome</keyword>
<dbReference type="PROSITE" id="PS50071">
    <property type="entry name" value="HOMEOBOX_2"/>
    <property type="match status" value="1"/>
</dbReference>
<feature type="region of interest" description="Disordered" evidence="4">
    <location>
        <begin position="260"/>
        <end position="284"/>
    </location>
</feature>
<keyword evidence="2 3" id="KW-0371">Homeobox</keyword>
<dbReference type="PANTHER" id="PTHR46271:SF4">
    <property type="entry name" value="HOMEOBOX PROTEIN, PUTATIVE-RELATED"/>
    <property type="match status" value="1"/>
</dbReference>
<dbReference type="Proteomes" id="UP000183832">
    <property type="component" value="Unassembled WGS sequence"/>
</dbReference>
<dbReference type="Gene3D" id="1.10.10.60">
    <property type="entry name" value="Homeodomain-like"/>
    <property type="match status" value="1"/>
</dbReference>
<evidence type="ECO:0000259" key="5">
    <source>
        <dbReference type="PROSITE" id="PS50071"/>
    </source>
</evidence>
<dbReference type="GO" id="GO:0000978">
    <property type="term" value="F:RNA polymerase II cis-regulatory region sequence-specific DNA binding"/>
    <property type="evidence" value="ECO:0007669"/>
    <property type="project" value="TreeGrafter"/>
</dbReference>
<dbReference type="CDD" id="cd00086">
    <property type="entry name" value="homeodomain"/>
    <property type="match status" value="1"/>
</dbReference>
<dbReference type="OrthoDB" id="6159439at2759"/>
<feature type="region of interest" description="Disordered" evidence="4">
    <location>
        <begin position="143"/>
        <end position="174"/>
    </location>
</feature>
<evidence type="ECO:0000313" key="7">
    <source>
        <dbReference type="Proteomes" id="UP000183832"/>
    </source>
</evidence>
<evidence type="ECO:0000256" key="2">
    <source>
        <dbReference type="PROSITE-ProRule" id="PRU00108"/>
    </source>
</evidence>
<organism evidence="6 7">
    <name type="scientific">Clunio marinus</name>
    <dbReference type="NCBI Taxonomy" id="568069"/>
    <lineage>
        <taxon>Eukaryota</taxon>
        <taxon>Metazoa</taxon>
        <taxon>Ecdysozoa</taxon>
        <taxon>Arthropoda</taxon>
        <taxon>Hexapoda</taxon>
        <taxon>Insecta</taxon>
        <taxon>Pterygota</taxon>
        <taxon>Neoptera</taxon>
        <taxon>Endopterygota</taxon>
        <taxon>Diptera</taxon>
        <taxon>Nematocera</taxon>
        <taxon>Chironomoidea</taxon>
        <taxon>Chironomidae</taxon>
        <taxon>Clunio</taxon>
    </lineage>
</organism>
<feature type="DNA-binding region" description="Homeobox" evidence="2">
    <location>
        <begin position="284"/>
        <end position="339"/>
    </location>
</feature>
<dbReference type="InterPro" id="IPR001356">
    <property type="entry name" value="HD"/>
</dbReference>
<comment type="subcellular location">
    <subcellularLocation>
        <location evidence="1 2 3">Nucleus</location>
    </subcellularLocation>
</comment>
<dbReference type="InterPro" id="IPR009057">
    <property type="entry name" value="Homeodomain-like_sf"/>
</dbReference>
<name>A0A1J1ITG8_9DIPT</name>
<protein>
    <submittedName>
        <fullName evidence="6">CLUMA_CG016482, isoform A</fullName>
    </submittedName>
</protein>
<evidence type="ECO:0000256" key="1">
    <source>
        <dbReference type="ARBA" id="ARBA00004123"/>
    </source>
</evidence>
<gene>
    <name evidence="6" type="ORF">CLUMA_CG016482</name>
</gene>
<evidence type="ECO:0000256" key="4">
    <source>
        <dbReference type="SAM" id="MobiDB-lite"/>
    </source>
</evidence>
<reference evidence="6 7" key="1">
    <citation type="submission" date="2015-04" db="EMBL/GenBank/DDBJ databases">
        <authorList>
            <person name="Syromyatnikov M.Y."/>
            <person name="Popov V.N."/>
        </authorList>
    </citation>
    <scope>NUCLEOTIDE SEQUENCE [LARGE SCALE GENOMIC DNA]</scope>
</reference>
<dbReference type="InterPro" id="IPR043562">
    <property type="entry name" value="RAX/RAX2"/>
</dbReference>
<dbReference type="GO" id="GO:0000981">
    <property type="term" value="F:DNA-binding transcription factor activity, RNA polymerase II-specific"/>
    <property type="evidence" value="ECO:0007669"/>
    <property type="project" value="InterPro"/>
</dbReference>
<sequence>MDIKALNDVQKQLFQRVVEKLIARNQCTPSEIENMQKLLENVRDTKNFQMIMEKLKDCGQIELDCFEENFKEENGYCIKDSKKYSGQTLTPRHTIDAILGLNDRCDNIGDDKYHLQNYPPIISDQPSHGHHFGLNQYKSIEHQSNSNQHEKHQMDEPNNNNRKNNSSSSSYDDTIDYDESIQNRELKDSQMMKKDADNLKYMKNFSTRVHYDDHQTTFNGGSANVNDDYRMTNIDERKMNEDGNSSMNYASSDEMNQNATLSDHGEKIGSGSEDEDDACSKKKHRRNRTTFTTYQLHELERAFEKSHYPDVYSREELAMKVNLPEVRVQSRQLTKRNQFILTS</sequence>
<dbReference type="Pfam" id="PF00046">
    <property type="entry name" value="Homeodomain"/>
    <property type="match status" value="1"/>
</dbReference>
<keyword evidence="2 3" id="KW-0238">DNA-binding</keyword>
<dbReference type="AlphaFoldDB" id="A0A1J1ITG8"/>
<dbReference type="SUPFAM" id="SSF46689">
    <property type="entry name" value="Homeodomain-like"/>
    <property type="match status" value="1"/>
</dbReference>
<dbReference type="GO" id="GO:0045944">
    <property type="term" value="P:positive regulation of transcription by RNA polymerase II"/>
    <property type="evidence" value="ECO:0007669"/>
    <property type="project" value="InterPro"/>
</dbReference>
<dbReference type="GO" id="GO:0005634">
    <property type="term" value="C:nucleus"/>
    <property type="evidence" value="ECO:0007669"/>
    <property type="project" value="UniProtKB-SubCell"/>
</dbReference>
<evidence type="ECO:0000256" key="3">
    <source>
        <dbReference type="RuleBase" id="RU000682"/>
    </source>
</evidence>
<feature type="domain" description="Homeobox" evidence="5">
    <location>
        <begin position="282"/>
        <end position="338"/>
    </location>
</feature>
<feature type="compositionally biased region" description="Low complexity" evidence="4">
    <location>
        <begin position="158"/>
        <end position="170"/>
    </location>
</feature>
<dbReference type="SMART" id="SM00389">
    <property type="entry name" value="HOX"/>
    <property type="match status" value="1"/>
</dbReference>
<proteinExistence type="predicted"/>
<dbReference type="PANTHER" id="PTHR46271">
    <property type="entry name" value="HOMEOBOX PROTEIN, PUTATIVE-RELATED"/>
    <property type="match status" value="1"/>
</dbReference>